<reference evidence="1 2" key="1">
    <citation type="submission" date="2023-02" db="EMBL/GenBank/DDBJ databases">
        <title>Encephalitozoon hellem ATCC 50451 complete genome.</title>
        <authorList>
            <person name="Mascarenhas dos Santos A.C."/>
            <person name="Julian A.T."/>
            <person name="Pombert J.-F."/>
        </authorList>
    </citation>
    <scope>NUCLEOTIDE SEQUENCE [LARGE SCALE GENOMIC DNA]</scope>
    <source>
        <strain evidence="1 2">ATCC 50451</strain>
    </source>
</reference>
<accession>A0ABY8CR66</accession>
<evidence type="ECO:0000313" key="2">
    <source>
        <dbReference type="Proteomes" id="UP001217963"/>
    </source>
</evidence>
<name>A0ABY8CR66_ENCHE</name>
<gene>
    <name evidence="1" type="ORF">PFJ87_11g01450</name>
</gene>
<dbReference type="Proteomes" id="UP001217963">
    <property type="component" value="Chromosome XI"/>
</dbReference>
<proteinExistence type="predicted"/>
<protein>
    <submittedName>
        <fullName evidence="1">Programmed cell death protein 5</fullName>
    </submittedName>
</protein>
<dbReference type="EMBL" id="CP119072">
    <property type="protein sequence ID" value="WEL39907.1"/>
    <property type="molecule type" value="Genomic_DNA"/>
</dbReference>
<sequence>MGCISGPMDQPDELIRKILDEKSLEALSTLKHINKEKGEALQSALMQHFYATRRLISYSEYVEIAKKIEEKNSKPTINFKRRGNFFELDDI</sequence>
<evidence type="ECO:0000313" key="1">
    <source>
        <dbReference type="EMBL" id="WEL39907.1"/>
    </source>
</evidence>
<keyword evidence="2" id="KW-1185">Reference proteome</keyword>
<organism evidence="1 2">
    <name type="scientific">Encephalitozoon hellem</name>
    <name type="common">Microsporidian parasite</name>
    <dbReference type="NCBI Taxonomy" id="27973"/>
    <lineage>
        <taxon>Eukaryota</taxon>
        <taxon>Fungi</taxon>
        <taxon>Fungi incertae sedis</taxon>
        <taxon>Microsporidia</taxon>
        <taxon>Unikaryonidae</taxon>
        <taxon>Encephalitozoon</taxon>
    </lineage>
</organism>